<keyword evidence="4" id="KW-1185">Reference proteome</keyword>
<accession>A0A2K8U345</accession>
<evidence type="ECO:0000313" key="3">
    <source>
        <dbReference type="EMBL" id="AUB80000.1"/>
    </source>
</evidence>
<dbReference type="KEGG" id="tsy:THSYN_02815"/>
<evidence type="ECO:0000259" key="2">
    <source>
        <dbReference type="Pfam" id="PF13203"/>
    </source>
</evidence>
<dbReference type="EMBL" id="CP020370">
    <property type="protein sequence ID" value="AUB80000.1"/>
    <property type="molecule type" value="Genomic_DNA"/>
</dbReference>
<gene>
    <name evidence="3" type="ORF">THSYN_02815</name>
</gene>
<sequence length="603" mass="66332">MARPRRPDPAQEAREAGLALLREKAVLLPLLGEIHFIPDKPHQFVADQGWLAVTPKGSVYLHPTRRASADEWARVIGIGVVCLGFGMVRGRAPQDLWETACLLSAERFCDELKLGQLPEVLWHGPVVVPAGGEDALFRRWCADAVDPALARWHRWWCGGRPLFVGLDGKGVDHWRKPPDWPALLAEGIAQGVGRALRVVAGRETAAGHVTPADSPAQRARRRLMDSYPLLGALAAGFDLEEGLAQCRQYDIQVAAIDVGARTIWMNPTARLTDAQALFVFAHELLHAGLNHGSRRRGRDPLLWNVACDFLINAWLIDMGVGTAPALGLLHDPTLAAHSAEEVYDLLARNLRRARKLITLRGPGQPDMLGEARDGPFVDAEEYCRRALAQGLERWLFGGGRGTIPAGLIEAIRSLSQPPIPWDVRLAEWFDERFPPPELRRSYARPSRRQSATPGIPRPSPLKPPEEQRKSRVFGVVLDTSGSMPPQLLGKALGAIASYSLAHDVYAVRLVCCDAAAYDDGWVEPERLLERFTLKGRGGTVLQPGVDCLSRLAQRGEFPRHGPLLLITDGECEDALEIAFDHAFLLPEGRRLPFVPGGKVFAVK</sequence>
<dbReference type="PANTHER" id="PTHR38730">
    <property type="entry name" value="SLL7028 PROTEIN"/>
    <property type="match status" value="1"/>
</dbReference>
<evidence type="ECO:0000256" key="1">
    <source>
        <dbReference type="SAM" id="MobiDB-lite"/>
    </source>
</evidence>
<dbReference type="RefSeq" id="WP_100917811.1">
    <property type="nucleotide sequence ID" value="NZ_CP020370.1"/>
</dbReference>
<dbReference type="InterPro" id="IPR025154">
    <property type="entry name" value="Put_metallopeptidase_dom"/>
</dbReference>
<dbReference type="Proteomes" id="UP000232638">
    <property type="component" value="Chromosome"/>
</dbReference>
<feature type="domain" description="Putative metallopeptidase" evidence="2">
    <location>
        <begin position="216"/>
        <end position="454"/>
    </location>
</feature>
<protein>
    <recommendedName>
        <fullName evidence="2">Putative metallopeptidase domain-containing protein</fullName>
    </recommendedName>
</protein>
<reference evidence="3 4" key="1">
    <citation type="submission" date="2017-03" db="EMBL/GenBank/DDBJ databases">
        <title>Complete genome sequence of Candidatus 'Thiodictyon syntrophicum' sp. nov. strain Cad16T, a photolithoautotroph purple sulfur bacterium isolated from an alpine meromictic lake.</title>
        <authorList>
            <person name="Luedin S.M."/>
            <person name="Pothier J.F."/>
            <person name="Danza F."/>
            <person name="Storelli N."/>
            <person name="Wittwer M."/>
            <person name="Tonolla M."/>
        </authorList>
    </citation>
    <scope>NUCLEOTIDE SEQUENCE [LARGE SCALE GENOMIC DNA]</scope>
    <source>
        <strain evidence="3 4">Cad16T</strain>
    </source>
</reference>
<dbReference type="PANTHER" id="PTHR38730:SF1">
    <property type="entry name" value="SLL7028 PROTEIN"/>
    <property type="match status" value="1"/>
</dbReference>
<proteinExistence type="predicted"/>
<name>A0A2K8U345_9GAMM</name>
<dbReference type="OrthoDB" id="9761650at2"/>
<feature type="region of interest" description="Disordered" evidence="1">
    <location>
        <begin position="439"/>
        <end position="468"/>
    </location>
</feature>
<dbReference type="AlphaFoldDB" id="A0A2K8U345"/>
<dbReference type="Pfam" id="PF13203">
    <property type="entry name" value="DUF2201_N"/>
    <property type="match status" value="1"/>
</dbReference>
<evidence type="ECO:0000313" key="4">
    <source>
        <dbReference type="Proteomes" id="UP000232638"/>
    </source>
</evidence>
<organism evidence="3 4">
    <name type="scientific">Candidatus Thiodictyon syntrophicum</name>
    <dbReference type="NCBI Taxonomy" id="1166950"/>
    <lineage>
        <taxon>Bacteria</taxon>
        <taxon>Pseudomonadati</taxon>
        <taxon>Pseudomonadota</taxon>
        <taxon>Gammaproteobacteria</taxon>
        <taxon>Chromatiales</taxon>
        <taxon>Chromatiaceae</taxon>
        <taxon>Thiodictyon</taxon>
    </lineage>
</organism>